<accession>A0AAV2H3R5</accession>
<keyword evidence="5" id="KW-0472">Membrane</keyword>
<organism evidence="6 7">
    <name type="scientific">Lymnaea stagnalis</name>
    <name type="common">Great pond snail</name>
    <name type="synonym">Helix stagnalis</name>
    <dbReference type="NCBI Taxonomy" id="6523"/>
    <lineage>
        <taxon>Eukaryota</taxon>
        <taxon>Metazoa</taxon>
        <taxon>Spiralia</taxon>
        <taxon>Lophotrochozoa</taxon>
        <taxon>Mollusca</taxon>
        <taxon>Gastropoda</taxon>
        <taxon>Heterobranchia</taxon>
        <taxon>Euthyneura</taxon>
        <taxon>Panpulmonata</taxon>
        <taxon>Hygrophila</taxon>
        <taxon>Lymnaeoidea</taxon>
        <taxon>Lymnaeidae</taxon>
        <taxon>Lymnaea</taxon>
    </lineage>
</organism>
<evidence type="ECO:0000256" key="3">
    <source>
        <dbReference type="ARBA" id="ARBA00037096"/>
    </source>
</evidence>
<keyword evidence="2" id="KW-0560">Oxidoreductase</keyword>
<dbReference type="InterPro" id="IPR002347">
    <property type="entry name" value="SDR_fam"/>
</dbReference>
<dbReference type="InterPro" id="IPR020904">
    <property type="entry name" value="Sc_DH/Rdtase_CS"/>
</dbReference>
<dbReference type="PANTHER" id="PTHR44196:SF1">
    <property type="entry name" value="DEHYDROGENASE_REDUCTASE SDR FAMILY MEMBER 7B"/>
    <property type="match status" value="1"/>
</dbReference>
<dbReference type="SUPFAM" id="SSF51735">
    <property type="entry name" value="NAD(P)-binding Rossmann-fold domains"/>
    <property type="match status" value="1"/>
</dbReference>
<evidence type="ECO:0000313" key="7">
    <source>
        <dbReference type="Proteomes" id="UP001497497"/>
    </source>
</evidence>
<evidence type="ECO:0000256" key="5">
    <source>
        <dbReference type="SAM" id="Phobius"/>
    </source>
</evidence>
<evidence type="ECO:0000313" key="6">
    <source>
        <dbReference type="EMBL" id="CAL1527437.1"/>
    </source>
</evidence>
<comment type="similarity">
    <text evidence="1 4">Belongs to the short-chain dehydrogenases/reductases (SDR) family.</text>
</comment>
<comment type="caution">
    <text evidence="6">The sequence shown here is derived from an EMBL/GenBank/DDBJ whole genome shotgun (WGS) entry which is preliminary data.</text>
</comment>
<proteinExistence type="inferred from homology"/>
<keyword evidence="5" id="KW-1133">Transmembrane helix</keyword>
<sequence>MSDFRVNSLWATIGLPLGILSFFVYLISRKKKEQVKDKVVFITGASSGLGEACAEVFYDAGCKIILSGRQVKKLMDLKDRLMKKQRAGCHNPAIVSIDLENLSSIPSKVNQAIAAFGHIDILINNAGMSYRGQASETTLDVDKKLMTVNYFGHIEITKAVLPQMIRQGGGQIVTISSIQGRIAIPHRSAYAASKHALQAYFDSLRAELSGHDINVCVVSPHYISTNLSLNALTGSGTTYGKMDKTTETGLQPEYVAYQILDCVQHKTKELTIAPFYVKFIISLRALAPWLYFKIMAHRAQREQAESNKTI</sequence>
<dbReference type="PANTHER" id="PTHR44196">
    <property type="entry name" value="DEHYDROGENASE/REDUCTASE SDR FAMILY MEMBER 7B"/>
    <property type="match status" value="1"/>
</dbReference>
<gene>
    <name evidence="6" type="ORF">GSLYS_00001614001</name>
</gene>
<keyword evidence="7" id="KW-1185">Reference proteome</keyword>
<protein>
    <recommendedName>
        <fullName evidence="8">Dehydrogenase/reductase SDR family protein 7-like</fullName>
    </recommendedName>
</protein>
<reference evidence="6 7" key="1">
    <citation type="submission" date="2024-04" db="EMBL/GenBank/DDBJ databases">
        <authorList>
            <consortium name="Genoscope - CEA"/>
            <person name="William W."/>
        </authorList>
    </citation>
    <scope>NUCLEOTIDE SEQUENCE [LARGE SCALE GENOMIC DNA]</scope>
</reference>
<dbReference type="Pfam" id="PF00106">
    <property type="entry name" value="adh_short"/>
    <property type="match status" value="1"/>
</dbReference>
<dbReference type="NCBIfam" id="NF004825">
    <property type="entry name" value="PRK06181.1"/>
    <property type="match status" value="1"/>
</dbReference>
<evidence type="ECO:0000256" key="1">
    <source>
        <dbReference type="ARBA" id="ARBA00006484"/>
    </source>
</evidence>
<evidence type="ECO:0000256" key="4">
    <source>
        <dbReference type="RuleBase" id="RU000363"/>
    </source>
</evidence>
<dbReference type="GO" id="GO:0016491">
    <property type="term" value="F:oxidoreductase activity"/>
    <property type="evidence" value="ECO:0007669"/>
    <property type="project" value="UniProtKB-KW"/>
</dbReference>
<evidence type="ECO:0000256" key="2">
    <source>
        <dbReference type="ARBA" id="ARBA00023002"/>
    </source>
</evidence>
<dbReference type="Proteomes" id="UP001497497">
    <property type="component" value="Unassembled WGS sequence"/>
</dbReference>
<dbReference type="PRINTS" id="PR00080">
    <property type="entry name" value="SDRFAMILY"/>
</dbReference>
<dbReference type="EMBL" id="CAXITT010000018">
    <property type="protein sequence ID" value="CAL1527437.1"/>
    <property type="molecule type" value="Genomic_DNA"/>
</dbReference>
<dbReference type="GO" id="GO:0016020">
    <property type="term" value="C:membrane"/>
    <property type="evidence" value="ECO:0007669"/>
    <property type="project" value="TreeGrafter"/>
</dbReference>
<evidence type="ECO:0008006" key="8">
    <source>
        <dbReference type="Google" id="ProtNLM"/>
    </source>
</evidence>
<name>A0AAV2H3R5_LYMST</name>
<dbReference type="InterPro" id="IPR036291">
    <property type="entry name" value="NAD(P)-bd_dom_sf"/>
</dbReference>
<comment type="function">
    <text evidence="3">Putative oxidoreductase.</text>
</comment>
<dbReference type="PROSITE" id="PS00061">
    <property type="entry name" value="ADH_SHORT"/>
    <property type="match status" value="1"/>
</dbReference>
<dbReference type="Gene3D" id="3.40.50.720">
    <property type="entry name" value="NAD(P)-binding Rossmann-like Domain"/>
    <property type="match status" value="1"/>
</dbReference>
<keyword evidence="5" id="KW-0812">Transmembrane</keyword>
<dbReference type="PRINTS" id="PR00081">
    <property type="entry name" value="GDHRDH"/>
</dbReference>
<dbReference type="PIRSF" id="PIRSF000126">
    <property type="entry name" value="11-beta-HSD1"/>
    <property type="match status" value="1"/>
</dbReference>
<dbReference type="AlphaFoldDB" id="A0AAV2H3R5"/>
<feature type="transmembrane region" description="Helical" evidence="5">
    <location>
        <begin position="6"/>
        <end position="28"/>
    </location>
</feature>